<accession>A0AAW0RHY1</accession>
<dbReference type="Pfam" id="PF01476">
    <property type="entry name" value="LysM"/>
    <property type="match status" value="3"/>
</dbReference>
<feature type="compositionally biased region" description="Low complexity" evidence="4">
    <location>
        <begin position="408"/>
        <end position="427"/>
    </location>
</feature>
<evidence type="ECO:0000256" key="4">
    <source>
        <dbReference type="SAM" id="MobiDB-lite"/>
    </source>
</evidence>
<feature type="domain" description="LysM" evidence="6">
    <location>
        <begin position="586"/>
        <end position="618"/>
    </location>
</feature>
<sequence>MKLFVKQLAWLAATAHAASDNNHLAATNNTSNGTAAAAFDNSSNCKEYTIRADDTCLRIGRATNATYAQLLSWNPKLDAACSNLKGQPDGKLCISNPLGDYAIPINTHGPPTMATTAAPLPSPTAGQSNKICGKWHKVESGEDCSTITNAYGIALMDFLFLNPMVYENCTNLLAQVYYCIEPVGYVSDYPGYGGSTTRAPINPVGATPLPWNGPLLGNLTNDELVIPLANGTRKDCFGYTYFANVTDNYAADCWSLAMLIGTTPEELILWNPSLARNAQQGKTDDLAASPTIDEHDYTYPCTLAANTSYCLVLSSPTPPSTEPSQLERPAPRAAGEITNCTAWTPVHDYTTCASIMAVYYLDMETFYKMNPTVKSDCTGLAVGTFYCVSMWPGGGLDPAVLDDGGDNPNPTTTPGSSTTSHPSTPSPVQTGMVNSCNKFYKVVSDDGCYNIAQAAGINLDGFYSWNPAVKNDCTGLQANVYVCVGVDSAISTMPTTTTTITTTTTTTTSSGSGQATTTPTQDGMVGDCVKSVDGCWAIAHGANIDLGDFTNGGASTSPTPTTTTPGGGSGATPTPTQEGMVDHCKKLYKVKQGDGCYNLAAAENIALDDFYKWNPGRP</sequence>
<feature type="compositionally biased region" description="Low complexity" evidence="4">
    <location>
        <begin position="552"/>
        <end position="564"/>
    </location>
</feature>
<feature type="region of interest" description="Disordered" evidence="4">
    <location>
        <begin position="500"/>
        <end position="520"/>
    </location>
</feature>
<evidence type="ECO:0000256" key="2">
    <source>
        <dbReference type="ARBA" id="ARBA00023026"/>
    </source>
</evidence>
<dbReference type="PROSITE" id="PS51782">
    <property type="entry name" value="LYSM"/>
    <property type="match status" value="4"/>
</dbReference>
<comment type="similarity">
    <text evidence="3">Belongs to the secreted LysM effector family.</text>
</comment>
<dbReference type="SMART" id="SM00257">
    <property type="entry name" value="LysM"/>
    <property type="match status" value="3"/>
</dbReference>
<evidence type="ECO:0000313" key="7">
    <source>
        <dbReference type="EMBL" id="KAK8141797.1"/>
    </source>
</evidence>
<evidence type="ECO:0000259" key="6">
    <source>
        <dbReference type="PROSITE" id="PS51782"/>
    </source>
</evidence>
<dbReference type="InterPro" id="IPR018392">
    <property type="entry name" value="LysM"/>
</dbReference>
<reference evidence="7 8" key="1">
    <citation type="submission" date="2020-02" db="EMBL/GenBank/DDBJ databases">
        <title>Comparative genomics of the hypocrealean fungal genus Beauvera.</title>
        <authorList>
            <person name="Showalter D.N."/>
            <person name="Bushley K.E."/>
            <person name="Rehner S.A."/>
        </authorList>
    </citation>
    <scope>NUCLEOTIDE SEQUENCE [LARGE SCALE GENOMIC DNA]</scope>
    <source>
        <strain evidence="7 8">ARSEF4384</strain>
    </source>
</reference>
<dbReference type="PANTHER" id="PTHR34997:SF1">
    <property type="entry name" value="PEPTIDOGLYCAN-BINDING LYSIN DOMAIN"/>
    <property type="match status" value="1"/>
</dbReference>
<dbReference type="InterPro" id="IPR052210">
    <property type="entry name" value="LysM1-like"/>
</dbReference>
<dbReference type="CDD" id="cd00118">
    <property type="entry name" value="LysM"/>
    <property type="match status" value="4"/>
</dbReference>
<dbReference type="Gene3D" id="3.10.350.10">
    <property type="entry name" value="LysM domain"/>
    <property type="match status" value="5"/>
</dbReference>
<proteinExistence type="inferred from homology"/>
<keyword evidence="2" id="KW-0843">Virulence</keyword>
<feature type="region of interest" description="Disordered" evidence="4">
    <location>
        <begin position="549"/>
        <end position="579"/>
    </location>
</feature>
<dbReference type="PANTHER" id="PTHR34997">
    <property type="entry name" value="AM15"/>
    <property type="match status" value="1"/>
</dbReference>
<dbReference type="InterPro" id="IPR036779">
    <property type="entry name" value="LysM_dom_sf"/>
</dbReference>
<keyword evidence="5" id="KW-0732">Signal</keyword>
<dbReference type="SUPFAM" id="SSF54106">
    <property type="entry name" value="LysM domain"/>
    <property type="match status" value="4"/>
</dbReference>
<evidence type="ECO:0000256" key="5">
    <source>
        <dbReference type="SAM" id="SignalP"/>
    </source>
</evidence>
<keyword evidence="1" id="KW-0147">Chitin-binding</keyword>
<protein>
    <recommendedName>
        <fullName evidence="6">LysM domain-containing protein</fullName>
    </recommendedName>
</protein>
<dbReference type="AlphaFoldDB" id="A0AAW0RHY1"/>
<evidence type="ECO:0000256" key="1">
    <source>
        <dbReference type="ARBA" id="ARBA00022669"/>
    </source>
</evidence>
<feature type="signal peptide" evidence="5">
    <location>
        <begin position="1"/>
        <end position="17"/>
    </location>
</feature>
<feature type="region of interest" description="Disordered" evidence="4">
    <location>
        <begin position="398"/>
        <end position="429"/>
    </location>
</feature>
<keyword evidence="8" id="KW-1185">Reference proteome</keyword>
<organism evidence="7 8">
    <name type="scientific">Beauveria asiatica</name>
    <dbReference type="NCBI Taxonomy" id="1069075"/>
    <lineage>
        <taxon>Eukaryota</taxon>
        <taxon>Fungi</taxon>
        <taxon>Dikarya</taxon>
        <taxon>Ascomycota</taxon>
        <taxon>Pezizomycotina</taxon>
        <taxon>Sordariomycetes</taxon>
        <taxon>Hypocreomycetidae</taxon>
        <taxon>Hypocreales</taxon>
        <taxon>Cordycipitaceae</taxon>
        <taxon>Beauveria</taxon>
    </lineage>
</organism>
<feature type="domain" description="LysM" evidence="6">
    <location>
        <begin position="438"/>
        <end position="484"/>
    </location>
</feature>
<evidence type="ECO:0000313" key="8">
    <source>
        <dbReference type="Proteomes" id="UP001397290"/>
    </source>
</evidence>
<evidence type="ECO:0000256" key="3">
    <source>
        <dbReference type="ARBA" id="ARBA00044955"/>
    </source>
</evidence>
<dbReference type="GO" id="GO:0008061">
    <property type="term" value="F:chitin binding"/>
    <property type="evidence" value="ECO:0007669"/>
    <property type="project" value="UniProtKB-KW"/>
</dbReference>
<dbReference type="EMBL" id="JAAHCF010000843">
    <property type="protein sequence ID" value="KAK8141797.1"/>
    <property type="molecule type" value="Genomic_DNA"/>
</dbReference>
<dbReference type="Proteomes" id="UP001397290">
    <property type="component" value="Unassembled WGS sequence"/>
</dbReference>
<feature type="chain" id="PRO_5043642876" description="LysM domain-containing protein" evidence="5">
    <location>
        <begin position="18"/>
        <end position="618"/>
    </location>
</feature>
<comment type="caution">
    <text evidence="7">The sequence shown here is derived from an EMBL/GenBank/DDBJ whole genome shotgun (WGS) entry which is preliminary data.</text>
</comment>
<feature type="domain" description="LysM" evidence="6">
    <location>
        <begin position="46"/>
        <end position="94"/>
    </location>
</feature>
<name>A0AAW0RHY1_9HYPO</name>
<gene>
    <name evidence="7" type="ORF">G3M48_009881</name>
</gene>
<feature type="domain" description="LysM" evidence="6">
    <location>
        <begin position="134"/>
        <end position="180"/>
    </location>
</feature>